<dbReference type="RefSeq" id="XP_034116239.1">
    <property type="nucleotide sequence ID" value="XM_034260348.2"/>
</dbReference>
<evidence type="ECO:0000256" key="4">
    <source>
        <dbReference type="SAM" id="Phobius"/>
    </source>
</evidence>
<feature type="chain" id="PRO_5028387624" evidence="5">
    <location>
        <begin position="19"/>
        <end position="543"/>
    </location>
</feature>
<feature type="region of interest" description="Disordered" evidence="3">
    <location>
        <begin position="521"/>
        <end position="543"/>
    </location>
</feature>
<sequence>MHRLLLSLLLLGVECVLGLPVYDDNNNLNVSASCPDSTCSLSQLSSTFVQPLRFTDNKALQLEELLLSDCQLRALPMELLRQAPNLRVLMMLNSSVYHVNKDDFQPVKQLKQLQLQRNHISQLKNQQFVLLEQLEVLQLGHNNILVVRGQAFTGLTQLRLLGLQSNGITELADDAFDPLPQLLHLDLSDNEITYIHPRIFEHNTKLQTLLLNGNHFVQFESSTLLPLKTLRLLDLSNCHVEELQLESVQRVRIESSRLQRLIIYGGVINLQAGHNELTKLYIGDKSAVIELDLQHNLLDGNATSTLLDGMWNLQRLDLSKNNIDSLSPANNSLRLLLPSLTQLNLAYNQLEELSSMLPYRLTKLDISYNHLISVTAANFATLPNLQQLNVQDVRLTDFDYKLFHQQHPKFQELGVCDSDYRFMHILATFFTDRGIHLPVPCNHHKPSSEQITREPQLQPATEAQCGPIAGVSGIHPYWTTRDVLAFVTLVVVFVILLIQLYHILEEEGCVRRLRQRLRGRPQMVNGTHSNRRLNEEDSETSSA</sequence>
<dbReference type="Pfam" id="PF00560">
    <property type="entry name" value="LRR_1"/>
    <property type="match status" value="1"/>
</dbReference>
<keyword evidence="6" id="KW-1185">Reference proteome</keyword>
<dbReference type="InterPro" id="IPR003591">
    <property type="entry name" value="Leu-rich_rpt_typical-subtyp"/>
</dbReference>
<gene>
    <name evidence="7" type="primary">LOC117575903</name>
</gene>
<dbReference type="OrthoDB" id="2013775at2759"/>
<evidence type="ECO:0000256" key="3">
    <source>
        <dbReference type="SAM" id="MobiDB-lite"/>
    </source>
</evidence>
<dbReference type="Gene3D" id="3.80.10.10">
    <property type="entry name" value="Ribonuclease Inhibitor"/>
    <property type="match status" value="3"/>
</dbReference>
<keyword evidence="1" id="KW-0433">Leucine-rich repeat</keyword>
<evidence type="ECO:0000313" key="7">
    <source>
        <dbReference type="RefSeq" id="XP_034116239.1"/>
    </source>
</evidence>
<feature type="transmembrane region" description="Helical" evidence="4">
    <location>
        <begin position="483"/>
        <end position="504"/>
    </location>
</feature>
<accession>A0A6P8XSV3</accession>
<keyword evidence="4" id="KW-0472">Membrane</keyword>
<dbReference type="AlphaFoldDB" id="A0A6P8XSV3"/>
<evidence type="ECO:0000256" key="2">
    <source>
        <dbReference type="ARBA" id="ARBA00022737"/>
    </source>
</evidence>
<protein>
    <submittedName>
        <fullName evidence="7">Leucine-rich repeat-containing protein 15-like</fullName>
    </submittedName>
</protein>
<keyword evidence="5" id="KW-0732">Signal</keyword>
<feature type="signal peptide" evidence="5">
    <location>
        <begin position="1"/>
        <end position="18"/>
    </location>
</feature>
<dbReference type="SUPFAM" id="SSF52058">
    <property type="entry name" value="L domain-like"/>
    <property type="match status" value="1"/>
</dbReference>
<dbReference type="InterPro" id="IPR001611">
    <property type="entry name" value="Leu-rich_rpt"/>
</dbReference>
<keyword evidence="2" id="KW-0677">Repeat</keyword>
<dbReference type="Proteomes" id="UP000515160">
    <property type="component" value="Chromosome 2R"/>
</dbReference>
<organism evidence="6 7">
    <name type="scientific">Drosophila albomicans</name>
    <name type="common">Fruit fly</name>
    <dbReference type="NCBI Taxonomy" id="7291"/>
    <lineage>
        <taxon>Eukaryota</taxon>
        <taxon>Metazoa</taxon>
        <taxon>Ecdysozoa</taxon>
        <taxon>Arthropoda</taxon>
        <taxon>Hexapoda</taxon>
        <taxon>Insecta</taxon>
        <taxon>Pterygota</taxon>
        <taxon>Neoptera</taxon>
        <taxon>Endopterygota</taxon>
        <taxon>Diptera</taxon>
        <taxon>Brachycera</taxon>
        <taxon>Muscomorpha</taxon>
        <taxon>Ephydroidea</taxon>
        <taxon>Drosophilidae</taxon>
        <taxon>Drosophila</taxon>
    </lineage>
</organism>
<evidence type="ECO:0000256" key="1">
    <source>
        <dbReference type="ARBA" id="ARBA00022614"/>
    </source>
</evidence>
<evidence type="ECO:0000256" key="5">
    <source>
        <dbReference type="SAM" id="SignalP"/>
    </source>
</evidence>
<name>A0A6P8XSV3_DROAB</name>
<dbReference type="Pfam" id="PF13855">
    <property type="entry name" value="LRR_8"/>
    <property type="match status" value="2"/>
</dbReference>
<evidence type="ECO:0000313" key="6">
    <source>
        <dbReference type="Proteomes" id="UP000515160"/>
    </source>
</evidence>
<keyword evidence="4" id="KW-1133">Transmembrane helix</keyword>
<dbReference type="PANTHER" id="PTHR45712">
    <property type="entry name" value="AGAP008170-PA"/>
    <property type="match status" value="1"/>
</dbReference>
<dbReference type="SMART" id="SM00369">
    <property type="entry name" value="LRR_TYP"/>
    <property type="match status" value="10"/>
</dbReference>
<keyword evidence="4" id="KW-0812">Transmembrane</keyword>
<dbReference type="PANTHER" id="PTHR45712:SF22">
    <property type="entry name" value="INSULIN-LIKE GROWTH FACTOR-BINDING PROTEIN COMPLEX ACID LABILE SUBUNIT"/>
    <property type="match status" value="1"/>
</dbReference>
<dbReference type="GeneID" id="117575903"/>
<dbReference type="PROSITE" id="PS51450">
    <property type="entry name" value="LRR"/>
    <property type="match status" value="2"/>
</dbReference>
<dbReference type="SUPFAM" id="SSF52047">
    <property type="entry name" value="RNI-like"/>
    <property type="match status" value="1"/>
</dbReference>
<dbReference type="InterPro" id="IPR050333">
    <property type="entry name" value="SLRP"/>
</dbReference>
<dbReference type="InterPro" id="IPR032675">
    <property type="entry name" value="LRR_dom_sf"/>
</dbReference>
<reference evidence="7" key="1">
    <citation type="submission" date="2025-08" db="UniProtKB">
        <authorList>
            <consortium name="RefSeq"/>
        </authorList>
    </citation>
    <scope>IDENTIFICATION</scope>
    <source>
        <strain evidence="7">15112-1751.03</strain>
        <tissue evidence="7">Whole Adult</tissue>
    </source>
</reference>
<proteinExistence type="predicted"/>